<dbReference type="EMBL" id="SLXU01000015">
    <property type="protein sequence ID" value="TCP59804.1"/>
    <property type="molecule type" value="Genomic_DNA"/>
</dbReference>
<evidence type="ECO:0000313" key="4">
    <source>
        <dbReference type="Proteomes" id="UP000295050"/>
    </source>
</evidence>
<dbReference type="InterPro" id="IPR029063">
    <property type="entry name" value="SAM-dependent_MTases_sf"/>
</dbReference>
<dbReference type="OrthoDB" id="9815644at2"/>
<proteinExistence type="predicted"/>
<dbReference type="GO" id="GO:0008168">
    <property type="term" value="F:methyltransferase activity"/>
    <property type="evidence" value="ECO:0007669"/>
    <property type="project" value="UniProtKB-KW"/>
</dbReference>
<keyword evidence="3" id="KW-0808">Transferase</keyword>
<dbReference type="InterPro" id="IPR013691">
    <property type="entry name" value="MeTrfase_14"/>
</dbReference>
<reference evidence="3 4" key="1">
    <citation type="submission" date="2019-03" db="EMBL/GenBank/DDBJ databases">
        <title>Genomic Encyclopedia of Type Strains, Phase IV (KMG-IV): sequencing the most valuable type-strain genomes for metagenomic binning, comparative biology and taxonomic classification.</title>
        <authorList>
            <person name="Goeker M."/>
        </authorList>
    </citation>
    <scope>NUCLEOTIDE SEQUENCE [LARGE SCALE GENOMIC DNA]</scope>
    <source>
        <strain evidence="3 4">DSM 24766</strain>
    </source>
</reference>
<dbReference type="PANTHER" id="PTHR43861:SF5">
    <property type="entry name" value="BLL5978 PROTEIN"/>
    <property type="match status" value="1"/>
</dbReference>
<name>A0A4R2RBQ9_9RHOB</name>
<dbReference type="Gene3D" id="6.10.250.3100">
    <property type="match status" value="1"/>
</dbReference>
<gene>
    <name evidence="3" type="ORF">EV663_11514</name>
</gene>
<dbReference type="PANTHER" id="PTHR43861">
    <property type="entry name" value="TRANS-ACONITATE 2-METHYLTRANSFERASE-RELATED"/>
    <property type="match status" value="1"/>
</dbReference>
<keyword evidence="4" id="KW-1185">Reference proteome</keyword>
<dbReference type="Gene3D" id="3.40.50.150">
    <property type="entry name" value="Vaccinia Virus protein VP39"/>
    <property type="match status" value="1"/>
</dbReference>
<protein>
    <submittedName>
        <fullName evidence="3">Methyltransferase family protein</fullName>
    </submittedName>
</protein>
<dbReference type="Gene3D" id="3.40.50.720">
    <property type="entry name" value="NAD(P)-binding Rossmann-like Domain"/>
    <property type="match status" value="1"/>
</dbReference>
<dbReference type="Pfam" id="PF08421">
    <property type="entry name" value="Methyltransf_13"/>
    <property type="match status" value="1"/>
</dbReference>
<evidence type="ECO:0000259" key="1">
    <source>
        <dbReference type="Pfam" id="PF08421"/>
    </source>
</evidence>
<dbReference type="Gene3D" id="6.20.50.110">
    <property type="entry name" value="Methyltransferase, zinc-binding domain"/>
    <property type="match status" value="1"/>
</dbReference>
<comment type="caution">
    <text evidence="3">The sequence shown here is derived from an EMBL/GenBank/DDBJ whole genome shotgun (WGS) entry which is preliminary data.</text>
</comment>
<sequence length="409" mass="44923">MTQTCRHCHAPLTRPFLDLGYAPPSNAYLAPEALHRAEVTYPLRLMVCDSCFLVQTEDFAAPEALFDADYAYFSSTSRGWLDHGARYAAMVRDRFALDADSFVIEVASNDGYLLRNFVQAGVPCLGIEPTASTAAAAEAQGIPVLREFFGQALGARLAGEGRQADLIAGNNVFAHVPDINDFARGLAGALKPEGVITLEFPHLMRLVEFCQFDTVYHEHYSYLSLVSVQRILAAAGLRVFDVEQLPTHGGSLRVYACHETASHPEHLGVAALLAEERRRGMENHAYYDSFQPRADALKDALLRFLLDAKRDGRTVAAYGAAAKGNTLLNYAGVKPDLVPFVCDAAEAKQGKFLPGSHIPIHAPDMLDRVRPDFVLILPWNIVDEVRAQLDHLARRGTRLVIAVPELTIL</sequence>
<dbReference type="InterPro" id="IPR038576">
    <property type="entry name" value="Methyltransf_Zn-bd_dom_put_sf"/>
</dbReference>
<dbReference type="SUPFAM" id="SSF53335">
    <property type="entry name" value="S-adenosyl-L-methionine-dependent methyltransferases"/>
    <property type="match status" value="1"/>
</dbReference>
<evidence type="ECO:0000259" key="2">
    <source>
        <dbReference type="Pfam" id="PF08484"/>
    </source>
</evidence>
<dbReference type="InterPro" id="IPR013630">
    <property type="entry name" value="Methyltransf_Zn-bd_dom_put"/>
</dbReference>
<dbReference type="RefSeq" id="WP_132952398.1">
    <property type="nucleotide sequence ID" value="NZ_SLXU01000015.1"/>
</dbReference>
<evidence type="ECO:0000313" key="3">
    <source>
        <dbReference type="EMBL" id="TCP59804.1"/>
    </source>
</evidence>
<keyword evidence="3" id="KW-0489">Methyltransferase</keyword>
<feature type="domain" description="Methyltransferase putative zinc binding" evidence="1">
    <location>
        <begin position="5"/>
        <end position="66"/>
    </location>
</feature>
<dbReference type="AlphaFoldDB" id="A0A4R2RBQ9"/>
<dbReference type="Pfam" id="PF08484">
    <property type="entry name" value="Methyltransf_14"/>
    <property type="match status" value="1"/>
</dbReference>
<dbReference type="Pfam" id="PF13489">
    <property type="entry name" value="Methyltransf_23"/>
    <property type="match status" value="1"/>
</dbReference>
<accession>A0A4R2RBQ9</accession>
<dbReference type="GO" id="GO:0032259">
    <property type="term" value="P:methylation"/>
    <property type="evidence" value="ECO:0007669"/>
    <property type="project" value="UniProtKB-KW"/>
</dbReference>
<organism evidence="3 4">
    <name type="scientific">Rhodovulum bhavnagarense</name>
    <dbReference type="NCBI Taxonomy" id="992286"/>
    <lineage>
        <taxon>Bacteria</taxon>
        <taxon>Pseudomonadati</taxon>
        <taxon>Pseudomonadota</taxon>
        <taxon>Alphaproteobacteria</taxon>
        <taxon>Rhodobacterales</taxon>
        <taxon>Paracoccaceae</taxon>
        <taxon>Rhodovulum</taxon>
    </lineage>
</organism>
<feature type="domain" description="C-methyltransferase" evidence="2">
    <location>
        <begin position="246"/>
        <end position="404"/>
    </location>
</feature>
<dbReference type="Proteomes" id="UP000295050">
    <property type="component" value="Unassembled WGS sequence"/>
</dbReference>